<proteinExistence type="predicted"/>
<reference evidence="1 2" key="1">
    <citation type="submission" date="2020-07" db="EMBL/GenBank/DDBJ databases">
        <title>The yeast mating-type switching endonuclease HO is a domesticated member of an unorthodox homing genetic element family.</title>
        <authorList>
            <person name="Coughlan A.Y."/>
            <person name="Lombardi L."/>
            <person name="Braun-Galleani S."/>
            <person name="Martos A.R."/>
            <person name="Galeote V."/>
            <person name="Bigey F."/>
            <person name="Dequin S."/>
            <person name="Byrne K.P."/>
            <person name="Wolfe K.H."/>
        </authorList>
    </citation>
    <scope>NUCLEOTIDE SEQUENCE [LARGE SCALE GENOMIC DNA]</scope>
    <source>
        <strain evidence="1 2">NRRL Y-6702</strain>
    </source>
</reference>
<dbReference type="AlphaFoldDB" id="A0A7H9AXV6"/>
<organism evidence="1 2">
    <name type="scientific">Zygotorulaspora mrakii</name>
    <name type="common">Zygosaccharomyces mrakii</name>
    <dbReference type="NCBI Taxonomy" id="42260"/>
    <lineage>
        <taxon>Eukaryota</taxon>
        <taxon>Fungi</taxon>
        <taxon>Dikarya</taxon>
        <taxon>Ascomycota</taxon>
        <taxon>Saccharomycotina</taxon>
        <taxon>Saccharomycetes</taxon>
        <taxon>Saccharomycetales</taxon>
        <taxon>Saccharomycetaceae</taxon>
        <taxon>Zygotorulaspora</taxon>
    </lineage>
</organism>
<sequence>MVQNFGELASHRLYVLTLFRHTLRNANRYCYSVHLRNRIHKVVKTVIWKHRFDKSSWTVYSLLKKLLFLNEQLTHGDVWAVWPMLTQFSKKKKPFHGSELATIVKQLKTDNPVSALRNIEEERQRHILARYINHQQGNNRLPHNIPEEYKVKLLLPMAMHEDAMLRLLKIQHQLNKGVPKVFLTHTSAGSSRIWFVRSALNKSRAQSKALGVLLRAEKKKSQKRLDALERCRQNAVWALEEAIWEQALEGDICSHRDVSRHLSELQNSVVERSHQTDSDIEPTKLQMWLNPIKEVMNMLTNQQQEKMRFFRNYKDEVLVNGGRFKMWERKSHLMHDRRVKRFKQLVKSELERVSPFLSGHDLPSLLNKYKF</sequence>
<evidence type="ECO:0000313" key="1">
    <source>
        <dbReference type="EMBL" id="QLG71093.1"/>
    </source>
</evidence>
<dbReference type="KEGG" id="zmk:HG535_0B01310"/>
<dbReference type="RefSeq" id="XP_037142821.1">
    <property type="nucleotide sequence ID" value="XM_037286926.1"/>
</dbReference>
<evidence type="ECO:0000313" key="2">
    <source>
        <dbReference type="Proteomes" id="UP000509704"/>
    </source>
</evidence>
<accession>A0A7H9AXV6</accession>
<keyword evidence="2" id="KW-1185">Reference proteome</keyword>
<dbReference type="OrthoDB" id="4065996at2759"/>
<evidence type="ECO:0008006" key="3">
    <source>
        <dbReference type="Google" id="ProtNLM"/>
    </source>
</evidence>
<gene>
    <name evidence="1" type="ORF">HG535_0B01310</name>
</gene>
<dbReference type="Proteomes" id="UP000509704">
    <property type="component" value="Chromosome 2"/>
</dbReference>
<dbReference type="GeneID" id="59234754"/>
<protein>
    <recommendedName>
        <fullName evidence="3">Required for respiratory growth protein 1, mitochondrial</fullName>
    </recommendedName>
</protein>
<dbReference type="EMBL" id="CP058605">
    <property type="protein sequence ID" value="QLG71093.1"/>
    <property type="molecule type" value="Genomic_DNA"/>
</dbReference>
<name>A0A7H9AXV6_ZYGMR</name>